<dbReference type="OrthoDB" id="9806195at2"/>
<dbReference type="Pfam" id="PF00111">
    <property type="entry name" value="Fer2"/>
    <property type="match status" value="1"/>
</dbReference>
<dbReference type="Gene3D" id="3.40.50.80">
    <property type="entry name" value="Nucleotide-binding domain of ferredoxin-NADP reductase (FNR) module"/>
    <property type="match status" value="1"/>
</dbReference>
<dbReference type="Proteomes" id="UP000292445">
    <property type="component" value="Unassembled WGS sequence"/>
</dbReference>
<dbReference type="SUPFAM" id="SSF54292">
    <property type="entry name" value="2Fe-2S ferredoxin-like"/>
    <property type="match status" value="1"/>
</dbReference>
<dbReference type="PROSITE" id="PS00197">
    <property type="entry name" value="2FE2S_FER_1"/>
    <property type="match status" value="1"/>
</dbReference>
<evidence type="ECO:0000313" key="6">
    <source>
        <dbReference type="Proteomes" id="UP000292445"/>
    </source>
</evidence>
<dbReference type="Gene3D" id="2.40.30.10">
    <property type="entry name" value="Translation factors"/>
    <property type="match status" value="1"/>
</dbReference>
<evidence type="ECO:0000259" key="3">
    <source>
        <dbReference type="PROSITE" id="PS51085"/>
    </source>
</evidence>
<dbReference type="PANTHER" id="PTHR47354:SF5">
    <property type="entry name" value="PROTEIN RFBI"/>
    <property type="match status" value="1"/>
</dbReference>
<comment type="caution">
    <text evidence="5">The sequence shown here is derived from an EMBL/GenBank/DDBJ whole genome shotgun (WGS) entry which is preliminary data.</text>
</comment>
<dbReference type="PROSITE" id="PS51085">
    <property type="entry name" value="2FE2S_FER_2"/>
    <property type="match status" value="1"/>
</dbReference>
<dbReference type="PRINTS" id="PR00410">
    <property type="entry name" value="PHEHYDRXLASE"/>
</dbReference>
<keyword evidence="5" id="KW-0560">Oxidoreductase</keyword>
<dbReference type="InterPro" id="IPR036010">
    <property type="entry name" value="2Fe-2S_ferredoxin-like_sf"/>
</dbReference>
<dbReference type="Pfam" id="PF00970">
    <property type="entry name" value="FAD_binding_6"/>
    <property type="match status" value="1"/>
</dbReference>
<evidence type="ECO:0000259" key="4">
    <source>
        <dbReference type="PROSITE" id="PS51384"/>
    </source>
</evidence>
<evidence type="ECO:0000256" key="1">
    <source>
        <dbReference type="ARBA" id="ARBA00001974"/>
    </source>
</evidence>
<keyword evidence="6" id="KW-1185">Reference proteome</keyword>
<evidence type="ECO:0000256" key="2">
    <source>
        <dbReference type="ARBA" id="ARBA00022714"/>
    </source>
</evidence>
<dbReference type="InterPro" id="IPR050415">
    <property type="entry name" value="MRET"/>
</dbReference>
<keyword evidence="2" id="KW-0408">Iron</keyword>
<comment type="cofactor">
    <cofactor evidence="1">
        <name>FAD</name>
        <dbReference type="ChEBI" id="CHEBI:57692"/>
    </cofactor>
</comment>
<dbReference type="InterPro" id="IPR001041">
    <property type="entry name" value="2Fe-2S_ferredoxin-type"/>
</dbReference>
<accession>A0A4Q7NID7</accession>
<gene>
    <name evidence="5" type="ORF">EV675_0663</name>
</gene>
<dbReference type="GO" id="GO:0004497">
    <property type="term" value="F:monooxygenase activity"/>
    <property type="evidence" value="ECO:0007669"/>
    <property type="project" value="UniProtKB-KW"/>
</dbReference>
<evidence type="ECO:0000313" key="5">
    <source>
        <dbReference type="EMBL" id="RZS84646.1"/>
    </source>
</evidence>
<name>A0A4Q7NID7_9BURK</name>
<dbReference type="CDD" id="cd00207">
    <property type="entry name" value="fer2"/>
    <property type="match status" value="1"/>
</dbReference>
<dbReference type="Gene3D" id="3.10.20.30">
    <property type="match status" value="1"/>
</dbReference>
<dbReference type="RefSeq" id="WP_130355988.1">
    <property type="nucleotide sequence ID" value="NZ_SGXC01000001.1"/>
</dbReference>
<dbReference type="InterPro" id="IPR008333">
    <property type="entry name" value="Cbr1-like_FAD-bd_dom"/>
</dbReference>
<dbReference type="InterPro" id="IPR001433">
    <property type="entry name" value="OxRdtase_FAD/NAD-bd"/>
</dbReference>
<keyword evidence="2" id="KW-0411">Iron-sulfur</keyword>
<dbReference type="SUPFAM" id="SSF63380">
    <property type="entry name" value="Riboflavin synthase domain-like"/>
    <property type="match status" value="1"/>
</dbReference>
<organism evidence="5 6">
    <name type="scientific">Pigmentiphaga kullae</name>
    <dbReference type="NCBI Taxonomy" id="151784"/>
    <lineage>
        <taxon>Bacteria</taxon>
        <taxon>Pseudomonadati</taxon>
        <taxon>Pseudomonadota</taxon>
        <taxon>Betaproteobacteria</taxon>
        <taxon>Burkholderiales</taxon>
        <taxon>Alcaligenaceae</taxon>
        <taxon>Pigmentiphaga</taxon>
    </lineage>
</organism>
<dbReference type="PROSITE" id="PS51384">
    <property type="entry name" value="FAD_FR"/>
    <property type="match status" value="1"/>
</dbReference>
<feature type="domain" description="FAD-binding FR-type" evidence="4">
    <location>
        <begin position="102"/>
        <end position="200"/>
    </location>
</feature>
<keyword evidence="2" id="KW-0479">Metal-binding</keyword>
<keyword evidence="5" id="KW-0503">Monooxygenase</keyword>
<feature type="domain" description="2Fe-2S ferredoxin-type" evidence="3">
    <location>
        <begin position="3"/>
        <end position="93"/>
    </location>
</feature>
<dbReference type="InterPro" id="IPR006058">
    <property type="entry name" value="2Fe2S_fd_BS"/>
</dbReference>
<dbReference type="Pfam" id="PF00175">
    <property type="entry name" value="NAD_binding_1"/>
    <property type="match status" value="1"/>
</dbReference>
<dbReference type="AlphaFoldDB" id="A0A4Q7NID7"/>
<reference evidence="5 6" key="1">
    <citation type="submission" date="2019-02" db="EMBL/GenBank/DDBJ databases">
        <title>Genomic Encyclopedia of Type Strains, Phase IV (KMG-IV): sequencing the most valuable type-strain genomes for metagenomic binning, comparative biology and taxonomic classification.</title>
        <authorList>
            <person name="Goeker M."/>
        </authorList>
    </citation>
    <scope>NUCLEOTIDE SEQUENCE [LARGE SCALE GENOMIC DNA]</scope>
    <source>
        <strain evidence="5 6">K24</strain>
    </source>
</reference>
<dbReference type="SUPFAM" id="SSF52343">
    <property type="entry name" value="Ferredoxin reductase-like, C-terminal NADP-linked domain"/>
    <property type="match status" value="1"/>
</dbReference>
<keyword evidence="2" id="KW-0001">2Fe-2S</keyword>
<dbReference type="InterPro" id="IPR012675">
    <property type="entry name" value="Beta-grasp_dom_sf"/>
</dbReference>
<dbReference type="EMBL" id="SGXC01000001">
    <property type="protein sequence ID" value="RZS84646.1"/>
    <property type="molecule type" value="Genomic_DNA"/>
</dbReference>
<proteinExistence type="predicted"/>
<sequence length="355" mass="38799">MSYQLTIEPLGQTIDIEPGQTVLDACLRSGIWLPHACGHGLCGTCKVHVQEGEVDHGASSSFALMDFERDEGHCLACCAMPEADLMIEADVDEEPDAQYLPLEDYVGEVVALRDLTPTIKGVWLRTDRPVRFQAGQYANLAVPGVEGRRAFSLANAPGENVVELHVRKVEGGAATGYIHEHLREGECLPLSAPFGRFYVRKSARVPMIFLAGGSGLSSPKSMIAELLAEGCEQPITLVHGARHAGELYCSDWFEELAARHANFRYVPALSDAHDGQGRCETGFVHEVLARLYAGQDGRADFRGHKAYLCGPPPMIEACIGTLMQGRLFERDIHVEKFLTAAQAQEGRRSPLFKAI</sequence>
<protein>
    <submittedName>
        <fullName evidence="5">Phenol 2-monooxygenase P5 subunit</fullName>
    </submittedName>
</protein>
<dbReference type="InterPro" id="IPR017938">
    <property type="entry name" value="Riboflavin_synthase-like_b-brl"/>
</dbReference>
<dbReference type="InterPro" id="IPR039261">
    <property type="entry name" value="FNR_nucleotide-bd"/>
</dbReference>
<dbReference type="InterPro" id="IPR017927">
    <property type="entry name" value="FAD-bd_FR_type"/>
</dbReference>
<dbReference type="PANTHER" id="PTHR47354">
    <property type="entry name" value="NADH OXIDOREDUCTASE HCR"/>
    <property type="match status" value="1"/>
</dbReference>
<dbReference type="GO" id="GO:0051537">
    <property type="term" value="F:2 iron, 2 sulfur cluster binding"/>
    <property type="evidence" value="ECO:0007669"/>
    <property type="project" value="UniProtKB-KW"/>
</dbReference>